<gene>
    <name evidence="1" type="ORF">HPB47_000693</name>
</gene>
<evidence type="ECO:0000313" key="2">
    <source>
        <dbReference type="Proteomes" id="UP000805193"/>
    </source>
</evidence>
<organism evidence="1 2">
    <name type="scientific">Ixodes persulcatus</name>
    <name type="common">Taiga tick</name>
    <dbReference type="NCBI Taxonomy" id="34615"/>
    <lineage>
        <taxon>Eukaryota</taxon>
        <taxon>Metazoa</taxon>
        <taxon>Ecdysozoa</taxon>
        <taxon>Arthropoda</taxon>
        <taxon>Chelicerata</taxon>
        <taxon>Arachnida</taxon>
        <taxon>Acari</taxon>
        <taxon>Parasitiformes</taxon>
        <taxon>Ixodida</taxon>
        <taxon>Ixodoidea</taxon>
        <taxon>Ixodidae</taxon>
        <taxon>Ixodinae</taxon>
        <taxon>Ixodes</taxon>
    </lineage>
</organism>
<accession>A0AC60PSL3</accession>
<sequence length="545" mass="60598">MKSRRRVQPDVAETMKHLTKDLYDALGQWQSAPLKTELPSLVIDNFDDEQIWQQLELRNARLVKECIASISRVATRSSLSFGVALDKPQESKVQLEAASADEDVNDAEEADDAATDEDASDDDELGEGKAAEEASARRPAAGSSGPSSVVDDAFFRLADMEAFADQEDLEQHGSDSDDDIDYFGELGSDDEDEKGGQKAKYKDFFDPPPPSEGGRIEELMRRVASGSADSETLDTEQGGTDKSSFEKGQEFLKKRIHQLEEKNLQPRTWRLQGEVEAKGRPENSLLQEHFMFEHATRQPAAITEETTRCLEDVILQRVKDKAWDDVERKTQTTQEPFELRRRVALDHEKSKLSLADVYEKQFLDKQQQQQGGDADAPAKEEPAHAEIPEVKVVSNLPSINVEEVIPVGVSDASLLAPQEVKAKTKGELVAAGEKTRTQRLRERRLKKAFQKRRAAKAAARAAAKAPPLQREAKEARDKVVKAANTKLAKPARAGGRKENKRAEKSLSSSKKFFERLQDRVTSTKAVAKKKPRPDQPRGAASGFKL</sequence>
<proteinExistence type="predicted"/>
<evidence type="ECO:0000313" key="1">
    <source>
        <dbReference type="EMBL" id="KAG0423545.1"/>
    </source>
</evidence>
<comment type="caution">
    <text evidence="1">The sequence shown here is derived from an EMBL/GenBank/DDBJ whole genome shotgun (WGS) entry which is preliminary data.</text>
</comment>
<name>A0AC60PSL3_IXOPE</name>
<protein>
    <submittedName>
        <fullName evidence="1">Uncharacterized protein</fullName>
    </submittedName>
</protein>
<keyword evidence="2" id="KW-1185">Reference proteome</keyword>
<reference evidence="1 2" key="1">
    <citation type="journal article" date="2020" name="Cell">
        <title>Large-Scale Comparative Analyses of Tick Genomes Elucidate Their Genetic Diversity and Vector Capacities.</title>
        <authorList>
            <consortium name="Tick Genome and Microbiome Consortium (TIGMIC)"/>
            <person name="Jia N."/>
            <person name="Wang J."/>
            <person name="Shi W."/>
            <person name="Du L."/>
            <person name="Sun Y."/>
            <person name="Zhan W."/>
            <person name="Jiang J.F."/>
            <person name="Wang Q."/>
            <person name="Zhang B."/>
            <person name="Ji P."/>
            <person name="Bell-Sakyi L."/>
            <person name="Cui X.M."/>
            <person name="Yuan T.T."/>
            <person name="Jiang B.G."/>
            <person name="Yang W.F."/>
            <person name="Lam T.T."/>
            <person name="Chang Q.C."/>
            <person name="Ding S.J."/>
            <person name="Wang X.J."/>
            <person name="Zhu J.G."/>
            <person name="Ruan X.D."/>
            <person name="Zhao L."/>
            <person name="Wei J.T."/>
            <person name="Ye R.Z."/>
            <person name="Que T.C."/>
            <person name="Du C.H."/>
            <person name="Zhou Y.H."/>
            <person name="Cheng J.X."/>
            <person name="Dai P.F."/>
            <person name="Guo W.B."/>
            <person name="Han X.H."/>
            <person name="Huang E.J."/>
            <person name="Li L.F."/>
            <person name="Wei W."/>
            <person name="Gao Y.C."/>
            <person name="Liu J.Z."/>
            <person name="Shao H.Z."/>
            <person name="Wang X."/>
            <person name="Wang C.C."/>
            <person name="Yang T.C."/>
            <person name="Huo Q.B."/>
            <person name="Li W."/>
            <person name="Chen H.Y."/>
            <person name="Chen S.E."/>
            <person name="Zhou L.G."/>
            <person name="Ni X.B."/>
            <person name="Tian J.H."/>
            <person name="Sheng Y."/>
            <person name="Liu T."/>
            <person name="Pan Y.S."/>
            <person name="Xia L.Y."/>
            <person name="Li J."/>
            <person name="Zhao F."/>
            <person name="Cao W.C."/>
        </authorList>
    </citation>
    <scope>NUCLEOTIDE SEQUENCE [LARGE SCALE GENOMIC DNA]</scope>
    <source>
        <strain evidence="1">Iper-2018</strain>
    </source>
</reference>
<dbReference type="EMBL" id="JABSTQ010010089">
    <property type="protein sequence ID" value="KAG0423545.1"/>
    <property type="molecule type" value="Genomic_DNA"/>
</dbReference>
<dbReference type="Proteomes" id="UP000805193">
    <property type="component" value="Unassembled WGS sequence"/>
</dbReference>